<dbReference type="AlphaFoldDB" id="A0AAV4YBW2"/>
<dbReference type="Proteomes" id="UP001054945">
    <property type="component" value="Unassembled WGS sequence"/>
</dbReference>
<dbReference type="EMBL" id="BPLR01019018">
    <property type="protein sequence ID" value="GIZ03959.1"/>
    <property type="molecule type" value="Genomic_DNA"/>
</dbReference>
<protein>
    <submittedName>
        <fullName evidence="1">Uncharacterized protein</fullName>
    </submittedName>
</protein>
<sequence length="56" mass="6101">MAVSPESEMRGGMVVPVFLNAATFLQSERFLQSWILRTLPGFANFIPVGDVGSDVD</sequence>
<proteinExistence type="predicted"/>
<name>A0AAV4YBW2_CAEEX</name>
<keyword evidence="2" id="KW-1185">Reference proteome</keyword>
<evidence type="ECO:0000313" key="2">
    <source>
        <dbReference type="Proteomes" id="UP001054945"/>
    </source>
</evidence>
<accession>A0AAV4YBW2</accession>
<gene>
    <name evidence="1" type="ORF">CEXT_506041</name>
</gene>
<feature type="non-terminal residue" evidence="1">
    <location>
        <position position="56"/>
    </location>
</feature>
<reference evidence="1 2" key="1">
    <citation type="submission" date="2021-06" db="EMBL/GenBank/DDBJ databases">
        <title>Caerostris extrusa draft genome.</title>
        <authorList>
            <person name="Kono N."/>
            <person name="Arakawa K."/>
        </authorList>
    </citation>
    <scope>NUCLEOTIDE SEQUENCE [LARGE SCALE GENOMIC DNA]</scope>
</reference>
<evidence type="ECO:0000313" key="1">
    <source>
        <dbReference type="EMBL" id="GIZ03959.1"/>
    </source>
</evidence>
<comment type="caution">
    <text evidence="1">The sequence shown here is derived from an EMBL/GenBank/DDBJ whole genome shotgun (WGS) entry which is preliminary data.</text>
</comment>
<organism evidence="1 2">
    <name type="scientific">Caerostris extrusa</name>
    <name type="common">Bark spider</name>
    <name type="synonym">Caerostris bankana</name>
    <dbReference type="NCBI Taxonomy" id="172846"/>
    <lineage>
        <taxon>Eukaryota</taxon>
        <taxon>Metazoa</taxon>
        <taxon>Ecdysozoa</taxon>
        <taxon>Arthropoda</taxon>
        <taxon>Chelicerata</taxon>
        <taxon>Arachnida</taxon>
        <taxon>Araneae</taxon>
        <taxon>Araneomorphae</taxon>
        <taxon>Entelegynae</taxon>
        <taxon>Araneoidea</taxon>
        <taxon>Araneidae</taxon>
        <taxon>Caerostris</taxon>
    </lineage>
</organism>